<proteinExistence type="evidence at transcript level"/>
<evidence type="ECO:0000256" key="1">
    <source>
        <dbReference type="SAM" id="SignalP"/>
    </source>
</evidence>
<reference evidence="2" key="1">
    <citation type="submission" date="2016-10" db="EMBL/GenBank/DDBJ databases">
        <title>The assassin bug Pristhesancus plagipennis produces two different types of venom.</title>
        <authorList>
            <person name="Walker A.A."/>
            <person name="Herzig V."/>
            <person name="Jin J."/>
            <person name="Fry B.G."/>
            <person name="King G.F."/>
        </authorList>
    </citation>
    <scope>NUCLEOTIDE SEQUENCE</scope>
    <source>
        <tissue evidence="2">Venom/labial glands</tissue>
    </source>
</reference>
<keyword evidence="1" id="KW-0732">Signal</keyword>
<name>A0A2K8JRX4_PRIPG</name>
<feature type="chain" id="PRO_5014875097" evidence="1">
    <location>
        <begin position="20"/>
        <end position="49"/>
    </location>
</feature>
<organism evidence="2">
    <name type="scientific">Pristhesancus plagipennis</name>
    <name type="common">Common assassin bug</name>
    <dbReference type="NCBI Taxonomy" id="1955184"/>
    <lineage>
        <taxon>Eukaryota</taxon>
        <taxon>Metazoa</taxon>
        <taxon>Ecdysozoa</taxon>
        <taxon>Arthropoda</taxon>
        <taxon>Hexapoda</taxon>
        <taxon>Insecta</taxon>
        <taxon>Pterygota</taxon>
        <taxon>Neoptera</taxon>
        <taxon>Paraneoptera</taxon>
        <taxon>Hemiptera</taxon>
        <taxon>Heteroptera</taxon>
        <taxon>Panheteroptera</taxon>
        <taxon>Cimicomorpha</taxon>
        <taxon>Reduviidae</taxon>
        <taxon>Harpactorinae</taxon>
        <taxon>Harpactorini</taxon>
        <taxon>Pristhesancus</taxon>
    </lineage>
</organism>
<accession>A0A2K8JRX4</accession>
<feature type="signal peptide" evidence="1">
    <location>
        <begin position="1"/>
        <end position="19"/>
    </location>
</feature>
<sequence>MRRAFLFLLFLLEIGLGTSSPVGWLDEFFQIFKTSVNKISLYSPLKTIV</sequence>
<dbReference type="EMBL" id="KY031039">
    <property type="protein sequence ID" value="ATU82790.1"/>
    <property type="molecule type" value="mRNA"/>
</dbReference>
<dbReference type="AlphaFoldDB" id="A0A2K8JRX4"/>
<evidence type="ECO:0000313" key="2">
    <source>
        <dbReference type="EMBL" id="ATU82790.1"/>
    </source>
</evidence>
<protein>
    <submittedName>
        <fullName evidence="2">Uncharacterized protein</fullName>
    </submittedName>
</protein>